<dbReference type="InterPro" id="IPR036770">
    <property type="entry name" value="Ankyrin_rpt-contain_sf"/>
</dbReference>
<protein>
    <submittedName>
        <fullName evidence="1">Uncharacterized protein</fullName>
    </submittedName>
</protein>
<reference evidence="1" key="1">
    <citation type="submission" date="2022-03" db="EMBL/GenBank/DDBJ databases">
        <authorList>
            <person name="Sayadi A."/>
        </authorList>
    </citation>
    <scope>NUCLEOTIDE SEQUENCE</scope>
</reference>
<dbReference type="InterPro" id="IPR002110">
    <property type="entry name" value="Ankyrin_rpt"/>
</dbReference>
<accession>A0A9P0KPZ2</accession>
<organism evidence="1 2">
    <name type="scientific">Acanthoscelides obtectus</name>
    <name type="common">Bean weevil</name>
    <name type="synonym">Bruchus obtectus</name>
    <dbReference type="NCBI Taxonomy" id="200917"/>
    <lineage>
        <taxon>Eukaryota</taxon>
        <taxon>Metazoa</taxon>
        <taxon>Ecdysozoa</taxon>
        <taxon>Arthropoda</taxon>
        <taxon>Hexapoda</taxon>
        <taxon>Insecta</taxon>
        <taxon>Pterygota</taxon>
        <taxon>Neoptera</taxon>
        <taxon>Endopterygota</taxon>
        <taxon>Coleoptera</taxon>
        <taxon>Polyphaga</taxon>
        <taxon>Cucujiformia</taxon>
        <taxon>Chrysomeloidea</taxon>
        <taxon>Chrysomelidae</taxon>
        <taxon>Bruchinae</taxon>
        <taxon>Bruchini</taxon>
        <taxon>Acanthoscelides</taxon>
    </lineage>
</organism>
<dbReference type="Proteomes" id="UP001152888">
    <property type="component" value="Unassembled WGS sequence"/>
</dbReference>
<evidence type="ECO:0000313" key="2">
    <source>
        <dbReference type="Proteomes" id="UP001152888"/>
    </source>
</evidence>
<comment type="caution">
    <text evidence="1">The sequence shown here is derived from an EMBL/GenBank/DDBJ whole genome shotgun (WGS) entry which is preliminary data.</text>
</comment>
<sequence length="113" mass="12249">MGTTERGRYGRLNVLRWLLWEGERCADEMPALDHRPPPDSGGGHGGAATTLALHYAAARGCLDCVKLLVDSTPDLSALYCSVLLFLRGANIVCRNIRNAVNVLRDNSTVKGNI</sequence>
<gene>
    <name evidence="1" type="ORF">ACAOBT_LOCUS14509</name>
</gene>
<evidence type="ECO:0000313" key="1">
    <source>
        <dbReference type="EMBL" id="CAH1981466.1"/>
    </source>
</evidence>
<proteinExistence type="predicted"/>
<dbReference type="Gene3D" id="1.25.40.20">
    <property type="entry name" value="Ankyrin repeat-containing domain"/>
    <property type="match status" value="1"/>
</dbReference>
<keyword evidence="2" id="KW-1185">Reference proteome</keyword>
<dbReference type="Pfam" id="PF00023">
    <property type="entry name" value="Ank"/>
    <property type="match status" value="1"/>
</dbReference>
<dbReference type="OrthoDB" id="10261302at2759"/>
<dbReference type="SUPFAM" id="SSF48403">
    <property type="entry name" value="Ankyrin repeat"/>
    <property type="match status" value="1"/>
</dbReference>
<dbReference type="EMBL" id="CAKOFQ010006909">
    <property type="protein sequence ID" value="CAH1981466.1"/>
    <property type="molecule type" value="Genomic_DNA"/>
</dbReference>
<name>A0A9P0KPZ2_ACAOB</name>
<dbReference type="AlphaFoldDB" id="A0A9P0KPZ2"/>